<feature type="domain" description="UBX" evidence="2">
    <location>
        <begin position="270"/>
        <end position="351"/>
    </location>
</feature>
<feature type="region of interest" description="Disordered" evidence="1">
    <location>
        <begin position="230"/>
        <end position="273"/>
    </location>
</feature>
<dbReference type="PROSITE" id="PS50033">
    <property type="entry name" value="UBX"/>
    <property type="match status" value="1"/>
</dbReference>
<dbReference type="CDD" id="cd01767">
    <property type="entry name" value="UBX"/>
    <property type="match status" value="1"/>
</dbReference>
<evidence type="ECO:0000313" key="3">
    <source>
        <dbReference type="EMBL" id="CAG8982957.1"/>
    </source>
</evidence>
<accession>A0A9N9M2M0</accession>
<dbReference type="InterPro" id="IPR001012">
    <property type="entry name" value="UBX_dom"/>
</dbReference>
<dbReference type="Pfam" id="PF23187">
    <property type="entry name" value="UBX7_N"/>
    <property type="match status" value="1"/>
</dbReference>
<dbReference type="SMART" id="SM00166">
    <property type="entry name" value="UBX"/>
    <property type="match status" value="1"/>
</dbReference>
<protein>
    <recommendedName>
        <fullName evidence="2">UBX domain-containing protein</fullName>
    </recommendedName>
</protein>
<comment type="caution">
    <text evidence="3">The sequence shown here is derived from an EMBL/GenBank/DDBJ whole genome shotgun (WGS) entry which is preliminary data.</text>
</comment>
<dbReference type="GO" id="GO:0005783">
    <property type="term" value="C:endoplasmic reticulum"/>
    <property type="evidence" value="ECO:0007669"/>
    <property type="project" value="TreeGrafter"/>
</dbReference>
<organism evidence="3 4">
    <name type="scientific">Hymenoscyphus albidus</name>
    <dbReference type="NCBI Taxonomy" id="595503"/>
    <lineage>
        <taxon>Eukaryota</taxon>
        <taxon>Fungi</taxon>
        <taxon>Dikarya</taxon>
        <taxon>Ascomycota</taxon>
        <taxon>Pezizomycotina</taxon>
        <taxon>Leotiomycetes</taxon>
        <taxon>Helotiales</taxon>
        <taxon>Helotiaceae</taxon>
        <taxon>Hymenoscyphus</taxon>
    </lineage>
</organism>
<dbReference type="AlphaFoldDB" id="A0A9N9M2M0"/>
<gene>
    <name evidence="3" type="ORF">HYALB_00003536</name>
</gene>
<dbReference type="SUPFAM" id="SSF54236">
    <property type="entry name" value="Ubiquitin-like"/>
    <property type="match status" value="1"/>
</dbReference>
<feature type="compositionally biased region" description="Basic and acidic residues" evidence="1">
    <location>
        <begin position="191"/>
        <end position="202"/>
    </location>
</feature>
<dbReference type="PANTHER" id="PTHR46424:SF1">
    <property type="entry name" value="UBX DOMAIN-CONTAINING PROTEIN 4"/>
    <property type="match status" value="1"/>
</dbReference>
<dbReference type="InterPro" id="IPR029071">
    <property type="entry name" value="Ubiquitin-like_domsf"/>
</dbReference>
<feature type="compositionally biased region" description="Low complexity" evidence="1">
    <location>
        <begin position="145"/>
        <end position="167"/>
    </location>
</feature>
<evidence type="ECO:0000256" key="1">
    <source>
        <dbReference type="SAM" id="MobiDB-lite"/>
    </source>
</evidence>
<dbReference type="Gene3D" id="3.10.20.90">
    <property type="entry name" value="Phosphatidylinositol 3-kinase Catalytic Subunit, Chain A, domain 1"/>
    <property type="match status" value="1"/>
</dbReference>
<feature type="compositionally biased region" description="Polar residues" evidence="1">
    <location>
        <begin position="123"/>
        <end position="144"/>
    </location>
</feature>
<keyword evidence="4" id="KW-1185">Reference proteome</keyword>
<proteinExistence type="predicted"/>
<dbReference type="Proteomes" id="UP000701801">
    <property type="component" value="Unassembled WGS sequence"/>
</dbReference>
<feature type="compositionally biased region" description="Low complexity" evidence="1">
    <location>
        <begin position="412"/>
        <end position="427"/>
    </location>
</feature>
<dbReference type="GO" id="GO:0036503">
    <property type="term" value="P:ERAD pathway"/>
    <property type="evidence" value="ECO:0007669"/>
    <property type="project" value="TreeGrafter"/>
</dbReference>
<sequence length="466" mass="50273">MVSFYEGPLNEAIATSVQEAKVLGCFVTDDEEESKLWETDFLQDPIVTSLLSSQTVLLRLIAGSQEAGYLAQIFPIPKTPTFVLINSEARELSLEEVNSNGELKEYMASGISKEEFVRRISVASQSQVPETPSRTASASRNLPQSSNDSPATTSTAPATSNSTTSAPIESPPSASKKGKQPASDPPSVQSTKKEDPQKKAVDTKYALQRKKELEDARKERERILARVEADKAARRHEAELRSKSRANVLAHQQEEATKAQSSSNSQSKKPAHRECALQVRMFDGSTIRSKFPSSGTIRADVRKWVDANLEGDVPYNFKQVLTPLPNKDISLNEEEQDFQYLGLTPSATLILVPVKEFTEAYGSGGATGLIYKGASLGLGIVSGGVGLVTGTLGSIFGPGGANAGESAQQQPSGEGSTTSGSAVSGSSRIKVRTLRDQADGQNEQKFYNGNSLRLEPRRDDDKDKDN</sequence>
<reference evidence="3" key="1">
    <citation type="submission" date="2021-07" db="EMBL/GenBank/DDBJ databases">
        <authorList>
            <person name="Durling M."/>
        </authorList>
    </citation>
    <scope>NUCLEOTIDE SEQUENCE</scope>
</reference>
<dbReference type="Pfam" id="PF00789">
    <property type="entry name" value="UBX"/>
    <property type="match status" value="1"/>
</dbReference>
<feature type="region of interest" description="Disordered" evidence="1">
    <location>
        <begin position="123"/>
        <end position="217"/>
    </location>
</feature>
<evidence type="ECO:0000313" key="4">
    <source>
        <dbReference type="Proteomes" id="UP000701801"/>
    </source>
</evidence>
<name>A0A9N9M2M0_9HELO</name>
<evidence type="ECO:0000259" key="2">
    <source>
        <dbReference type="PROSITE" id="PS50033"/>
    </source>
</evidence>
<feature type="compositionally biased region" description="Polar residues" evidence="1">
    <location>
        <begin position="439"/>
        <end position="451"/>
    </location>
</feature>
<dbReference type="PANTHER" id="PTHR46424">
    <property type="entry name" value="UBX DOMAIN-CONTAINING PROTEIN 4"/>
    <property type="match status" value="1"/>
</dbReference>
<feature type="compositionally biased region" description="Basic and acidic residues" evidence="1">
    <location>
        <begin position="230"/>
        <end position="242"/>
    </location>
</feature>
<dbReference type="EMBL" id="CAJVRM010000702">
    <property type="protein sequence ID" value="CAG8982957.1"/>
    <property type="molecule type" value="Genomic_DNA"/>
</dbReference>
<dbReference type="OrthoDB" id="2445133at2759"/>
<feature type="compositionally biased region" description="Basic and acidic residues" evidence="1">
    <location>
        <begin position="454"/>
        <end position="466"/>
    </location>
</feature>
<feature type="region of interest" description="Disordered" evidence="1">
    <location>
        <begin position="401"/>
        <end position="466"/>
    </location>
</feature>